<reference evidence="2" key="1">
    <citation type="submission" date="2020-01" db="EMBL/GenBank/DDBJ databases">
        <authorList>
            <consortium name="DOE Joint Genome Institute"/>
            <person name="Haridas S."/>
            <person name="Albert R."/>
            <person name="Binder M."/>
            <person name="Bloem J."/>
            <person name="Labutti K."/>
            <person name="Salamov A."/>
            <person name="Andreopoulos B."/>
            <person name="Baker S.E."/>
            <person name="Barry K."/>
            <person name="Bills G."/>
            <person name="Bluhm B.H."/>
            <person name="Cannon C."/>
            <person name="Castanera R."/>
            <person name="Culley D.E."/>
            <person name="Daum C."/>
            <person name="Ezra D."/>
            <person name="Gonzalez J.B."/>
            <person name="Henrissat B."/>
            <person name="Kuo A."/>
            <person name="Liang C."/>
            <person name="Lipzen A."/>
            <person name="Lutzoni F."/>
            <person name="Magnuson J."/>
            <person name="Mondo S."/>
            <person name="Nolan M."/>
            <person name="Ohm R."/>
            <person name="Pangilinan J."/>
            <person name="Park H.-J."/>
            <person name="Ramirez L."/>
            <person name="Alfaro M."/>
            <person name="Sun H."/>
            <person name="Tritt A."/>
            <person name="Yoshinaga Y."/>
            <person name="Zwiers L.-H."/>
            <person name="Turgeon B.G."/>
            <person name="Goodwin S.B."/>
            <person name="Spatafora J.W."/>
            <person name="Crous P.W."/>
            <person name="Grigoriev I.V."/>
        </authorList>
    </citation>
    <scope>NUCLEOTIDE SEQUENCE</scope>
    <source>
        <strain evidence="2">CBS 394.84</strain>
    </source>
</reference>
<dbReference type="OrthoDB" id="3798446at2759"/>
<evidence type="ECO:0000313" key="2">
    <source>
        <dbReference type="EMBL" id="KAF1841308.1"/>
    </source>
</evidence>
<name>A0A9P4G8Y1_9PLEO</name>
<sequence>MAGRKRATKRIPANGNASADLTTPKVPRAPFSEERRAELDSGELPDYDAMTDDELKALVLQKNIGLRGRHKRAHKVNALRKSDAKDVAKYQAWKYKTREDRADVQPKKENGHDIAHEPEEHLHSLSEKEKDEYRKKVELNKQLGQRQGLMFASKYQTDPTRKSFLDLPANIRYMIYAMALFGTEDHVEVMKISYVETKDQYLPFFRQYLGRPYGSEIMISVLDMMGAMNQQIRSEIRTFFYAKMPLTLQGCIPEETDAHGLVQRLIMKIGVEGRASLPSLRISLGGSDGMDYKQPGYDSFHSLLETMTLCQNLEWFDFQLAVSHFFHTDVEPLKAYFCHEAALESLGLERFATFLASMPNLRSIHLIMKSYPRYNGSLEGLSGDDLFRHFAFTGMREVMLWVELENRLQANNVYKQDDSETRKVNGRTFLWIRYPIITSSREGDEIMDFSTWVAWHNKAFPKAVQGDDARVELVDDE</sequence>
<dbReference type="RefSeq" id="XP_040783871.1">
    <property type="nucleotide sequence ID" value="XM_040937192.1"/>
</dbReference>
<dbReference type="GeneID" id="63854442"/>
<keyword evidence="3" id="KW-1185">Reference proteome</keyword>
<evidence type="ECO:0000256" key="1">
    <source>
        <dbReference type="SAM" id="MobiDB-lite"/>
    </source>
</evidence>
<accession>A0A9P4G8Y1</accession>
<protein>
    <submittedName>
        <fullName evidence="2">Uncharacterized protein</fullName>
    </submittedName>
</protein>
<evidence type="ECO:0000313" key="3">
    <source>
        <dbReference type="Proteomes" id="UP000800039"/>
    </source>
</evidence>
<dbReference type="AlphaFoldDB" id="A0A9P4G8Y1"/>
<feature type="region of interest" description="Disordered" evidence="1">
    <location>
        <begin position="98"/>
        <end position="129"/>
    </location>
</feature>
<dbReference type="Proteomes" id="UP000800039">
    <property type="component" value="Unassembled WGS sequence"/>
</dbReference>
<feature type="region of interest" description="Disordered" evidence="1">
    <location>
        <begin position="1"/>
        <end position="48"/>
    </location>
</feature>
<proteinExistence type="predicted"/>
<gene>
    <name evidence="2" type="ORF">K460DRAFT_408783</name>
</gene>
<dbReference type="EMBL" id="ML976618">
    <property type="protein sequence ID" value="KAF1841308.1"/>
    <property type="molecule type" value="Genomic_DNA"/>
</dbReference>
<organism evidence="2 3">
    <name type="scientific">Cucurbitaria berberidis CBS 394.84</name>
    <dbReference type="NCBI Taxonomy" id="1168544"/>
    <lineage>
        <taxon>Eukaryota</taxon>
        <taxon>Fungi</taxon>
        <taxon>Dikarya</taxon>
        <taxon>Ascomycota</taxon>
        <taxon>Pezizomycotina</taxon>
        <taxon>Dothideomycetes</taxon>
        <taxon>Pleosporomycetidae</taxon>
        <taxon>Pleosporales</taxon>
        <taxon>Pleosporineae</taxon>
        <taxon>Cucurbitariaceae</taxon>
        <taxon>Cucurbitaria</taxon>
    </lineage>
</organism>
<comment type="caution">
    <text evidence="2">The sequence shown here is derived from an EMBL/GenBank/DDBJ whole genome shotgun (WGS) entry which is preliminary data.</text>
</comment>